<dbReference type="GO" id="GO:0006302">
    <property type="term" value="P:double-strand break repair"/>
    <property type="evidence" value="ECO:0007669"/>
    <property type="project" value="TreeGrafter"/>
</dbReference>
<keyword evidence="4" id="KW-1185">Reference proteome</keyword>
<evidence type="ECO:0000256" key="1">
    <source>
        <dbReference type="SAM" id="Coils"/>
    </source>
</evidence>
<evidence type="ECO:0000313" key="4">
    <source>
        <dbReference type="Proteomes" id="UP000334923"/>
    </source>
</evidence>
<sequence length="760" mass="86597">MTRITRISRLRGAGVFRDFEWPDTLAEFGRYNLIYGWNGTGKTTLSRVFRALELRQPWAMGEAVLRMDGGDVRIGDLPQSTLDIRVFNRDFIDESVFRADGGDLLPIFVVGKESVEKQKEVVQRKRARETNEEELSKAREKKQEAERAFDRYCIGQARVIKDTLRIAGGAYNDYDKRDYKERAEQMAADKDAAMYRLSDSDRNKHLAQHRATQKSTVLEVDYQPPHLQDLTEKVGTLLGTTVASAAIQPLKDDPNLAEWTRQGLGLHKERKSDKCLFCEQSLPKDRLAELEAHFNAEYGRFLKTIEEHILALESVVSQAADVKLPDRAELYDGLRAEFDNAEQEFRQVLDTVRKFLGQLIDALKAKQVQPFQASVFSAPVPAVGAAVVHRLNEVIRKHNQLCANFDSEVRASRDRLAWDMVAEGLDEFVQIRNEVNTATAAIPPIENEIARLDQQIAQLEHDISKHQRPAEELNEDLKKYLGHGELQLSIKETGYAVTRNGVPAYMLSEGEMTAIALLYFLKSLEDRGFDKDNGVAVLDDPVSSLDANALYLAFGFIRERTRAVGQLFILTHNFAFFRQVRNWFDYLNKRRKRADLRQRPAQFYMLDRVYGSNPRCTRLQTLDPLLVRYESEYHYLFACVHRAANAPGETELERNYGLPNVARRLLEMFLAFRRPQIAGGLWEKLTDVSFDEVRRVRIYRFVQTHSHGDTVGEPGHDPSLLGEARAVLGDLLELIKSEDAQHFTAMVGLVSSSPAETDSE</sequence>
<organism evidence="3 4">
    <name type="scientific">Methylacidimicrobium tartarophylax</name>
    <dbReference type="NCBI Taxonomy" id="1041768"/>
    <lineage>
        <taxon>Bacteria</taxon>
        <taxon>Pseudomonadati</taxon>
        <taxon>Verrucomicrobiota</taxon>
        <taxon>Methylacidimicrobium</taxon>
    </lineage>
</organism>
<dbReference type="PANTHER" id="PTHR32182">
    <property type="entry name" value="DNA REPLICATION AND REPAIR PROTEIN RECF"/>
    <property type="match status" value="1"/>
</dbReference>
<dbReference type="PANTHER" id="PTHR32182:SF0">
    <property type="entry name" value="DNA REPLICATION AND REPAIR PROTEIN RECF"/>
    <property type="match status" value="1"/>
</dbReference>
<dbReference type="InterPro" id="IPR027417">
    <property type="entry name" value="P-loop_NTPase"/>
</dbReference>
<dbReference type="RefSeq" id="WP_142660986.1">
    <property type="nucleotide sequence ID" value="NZ_CABFVA020000120.1"/>
</dbReference>
<feature type="domain" description="Protein CR006 P-loop" evidence="2">
    <location>
        <begin position="15"/>
        <end position="732"/>
    </location>
</feature>
<dbReference type="Gene3D" id="3.40.50.300">
    <property type="entry name" value="P-loop containing nucleotide triphosphate hydrolases"/>
    <property type="match status" value="1"/>
</dbReference>
<dbReference type="EMBL" id="CABFVA020000120">
    <property type="protein sequence ID" value="VVM08173.1"/>
    <property type="molecule type" value="Genomic_DNA"/>
</dbReference>
<dbReference type="SUPFAM" id="SSF52540">
    <property type="entry name" value="P-loop containing nucleoside triphosphate hydrolases"/>
    <property type="match status" value="1"/>
</dbReference>
<gene>
    <name evidence="3" type="ORF">MAMT_02162</name>
</gene>
<proteinExistence type="predicted"/>
<dbReference type="InterPro" id="IPR026866">
    <property type="entry name" value="CR006_AAA"/>
</dbReference>
<protein>
    <recommendedName>
        <fullName evidence="2">Protein CR006 P-loop domain-containing protein</fullName>
    </recommendedName>
</protein>
<reference evidence="3 4" key="1">
    <citation type="submission" date="2019-09" db="EMBL/GenBank/DDBJ databases">
        <authorList>
            <person name="Cremers G."/>
        </authorList>
    </citation>
    <scope>NUCLEOTIDE SEQUENCE [LARGE SCALE GENOMIC DNA]</scope>
    <source>
        <strain evidence="3">4A</strain>
    </source>
</reference>
<dbReference type="Pfam" id="PF13166">
    <property type="entry name" value="AAA_13"/>
    <property type="match status" value="1"/>
</dbReference>
<accession>A0A5E6MIV5</accession>
<dbReference type="GO" id="GO:0000731">
    <property type="term" value="P:DNA synthesis involved in DNA repair"/>
    <property type="evidence" value="ECO:0007669"/>
    <property type="project" value="TreeGrafter"/>
</dbReference>
<dbReference type="OrthoDB" id="9795565at2"/>
<dbReference type="AlphaFoldDB" id="A0A5E6MIV5"/>
<evidence type="ECO:0000313" key="3">
    <source>
        <dbReference type="EMBL" id="VVM08173.1"/>
    </source>
</evidence>
<feature type="coiled-coil region" evidence="1">
    <location>
        <begin position="112"/>
        <end position="151"/>
    </location>
</feature>
<dbReference type="Proteomes" id="UP000334923">
    <property type="component" value="Unassembled WGS sequence"/>
</dbReference>
<evidence type="ECO:0000259" key="2">
    <source>
        <dbReference type="Pfam" id="PF13166"/>
    </source>
</evidence>
<keyword evidence="1" id="KW-0175">Coiled coil</keyword>
<name>A0A5E6MIV5_9BACT</name>